<sequence length="85" mass="8872">MLGPALLFLAAISAGDGPVEPARTRGADFRPSSAVTARARASVRILAGVSFGQSHRTEAVGASLREAHIMGQDGTFHPAEILEFQ</sequence>
<comment type="caution">
    <text evidence="1">The sequence shown here is derived from an EMBL/GenBank/DDBJ whole genome shotgun (WGS) entry which is preliminary data.</text>
</comment>
<dbReference type="EMBL" id="QXTF01000001">
    <property type="protein sequence ID" value="RIX32515.1"/>
    <property type="molecule type" value="Genomic_DNA"/>
</dbReference>
<evidence type="ECO:0000313" key="2">
    <source>
        <dbReference type="Proteomes" id="UP000285023"/>
    </source>
</evidence>
<accession>A0A418Q3N3</accession>
<keyword evidence="2" id="KW-1185">Reference proteome</keyword>
<reference evidence="1 2" key="1">
    <citation type="submission" date="2018-09" db="EMBL/GenBank/DDBJ databases">
        <title>Sphingomonas sp. DAC4.</title>
        <authorList>
            <person name="Seo T."/>
        </authorList>
    </citation>
    <scope>NUCLEOTIDE SEQUENCE [LARGE SCALE GENOMIC DNA]</scope>
    <source>
        <strain evidence="1 2">DAC4</strain>
    </source>
</reference>
<gene>
    <name evidence="1" type="ORF">D3M59_06165</name>
</gene>
<evidence type="ECO:0000313" key="1">
    <source>
        <dbReference type="EMBL" id="RIX32515.1"/>
    </source>
</evidence>
<proteinExistence type="predicted"/>
<dbReference type="Proteomes" id="UP000285023">
    <property type="component" value="Unassembled WGS sequence"/>
</dbReference>
<name>A0A418Q3N3_9SPHN</name>
<protein>
    <submittedName>
        <fullName evidence="1">Uncharacterized protein</fullName>
    </submittedName>
</protein>
<organism evidence="1 2">
    <name type="scientific">Sphingomonas edaphi</name>
    <dbReference type="NCBI Taxonomy" id="2315689"/>
    <lineage>
        <taxon>Bacteria</taxon>
        <taxon>Pseudomonadati</taxon>
        <taxon>Pseudomonadota</taxon>
        <taxon>Alphaproteobacteria</taxon>
        <taxon>Sphingomonadales</taxon>
        <taxon>Sphingomonadaceae</taxon>
        <taxon>Sphingomonas</taxon>
    </lineage>
</organism>
<dbReference type="AlphaFoldDB" id="A0A418Q3N3"/>